<feature type="transmembrane region" description="Helical" evidence="1">
    <location>
        <begin position="12"/>
        <end position="41"/>
    </location>
</feature>
<organism evidence="2 3">
    <name type="scientific">Burkholderia singularis</name>
    <dbReference type="NCBI Taxonomy" id="1503053"/>
    <lineage>
        <taxon>Bacteria</taxon>
        <taxon>Pseudomonadati</taxon>
        <taxon>Pseudomonadota</taxon>
        <taxon>Betaproteobacteria</taxon>
        <taxon>Burkholderiales</taxon>
        <taxon>Burkholderiaceae</taxon>
        <taxon>Burkholderia</taxon>
        <taxon>pseudomallei group</taxon>
    </lineage>
</organism>
<keyword evidence="1" id="KW-1133">Transmembrane helix</keyword>
<reference evidence="2 3" key="1">
    <citation type="submission" date="2017-04" db="EMBL/GenBank/DDBJ databases">
        <authorList>
            <person name="Afonso C.L."/>
            <person name="Miller P.J."/>
            <person name="Scott M.A."/>
            <person name="Spackman E."/>
            <person name="Goraichik I."/>
            <person name="Dimitrov K.M."/>
            <person name="Suarez D.L."/>
            <person name="Swayne D.E."/>
        </authorList>
    </citation>
    <scope>NUCLEOTIDE SEQUENCE [LARGE SCALE GENOMIC DNA]</scope>
    <source>
        <strain evidence="2">LMG 28154</strain>
    </source>
</reference>
<accession>A0A238H2R9</accession>
<protein>
    <submittedName>
        <fullName evidence="2">Uncharacterized protein</fullName>
    </submittedName>
</protein>
<name>A0A238H2R9_9BURK</name>
<sequence>MLPIRGRFTSAALFFFPSTTMPLLLIPLVLAALMWGAVLAFDAMATWLGSTTAIGLAAAAAVLLVAAIAFWVRRYREIAPNAHNDGWTHVVQRTWGYLRVSTTKGLLWLSQNGVNGRYTLSDLGACRVEIRDERWYLIVAVRDAEHAEWTLPMRSKRDALRWARVLTLAKQQRL</sequence>
<keyword evidence="1" id="KW-0812">Transmembrane</keyword>
<proteinExistence type="predicted"/>
<gene>
    <name evidence="2" type="ORF">BSIN_2759</name>
</gene>
<dbReference type="EMBL" id="FXAN01000042">
    <property type="protein sequence ID" value="SMF99576.1"/>
    <property type="molecule type" value="Genomic_DNA"/>
</dbReference>
<dbReference type="AlphaFoldDB" id="A0A238H2R9"/>
<keyword evidence="1" id="KW-0472">Membrane</keyword>
<feature type="transmembrane region" description="Helical" evidence="1">
    <location>
        <begin position="47"/>
        <end position="72"/>
    </location>
</feature>
<evidence type="ECO:0000313" key="3">
    <source>
        <dbReference type="Proteomes" id="UP000198460"/>
    </source>
</evidence>
<dbReference type="Proteomes" id="UP000198460">
    <property type="component" value="Unassembled WGS sequence"/>
</dbReference>
<evidence type="ECO:0000313" key="2">
    <source>
        <dbReference type="EMBL" id="SMF99576.1"/>
    </source>
</evidence>
<evidence type="ECO:0000256" key="1">
    <source>
        <dbReference type="SAM" id="Phobius"/>
    </source>
</evidence>